<dbReference type="EMBL" id="BAER01000014">
    <property type="protein sequence ID" value="GAC31185.1"/>
    <property type="molecule type" value="Genomic_DNA"/>
</dbReference>
<accession>K7A6W2</accession>
<comment type="caution">
    <text evidence="1">The sequence shown here is derived from an EMBL/GenBank/DDBJ whole genome shotgun (WGS) entry which is preliminary data.</text>
</comment>
<organism evidence="1 2">
    <name type="scientific">Paraglaciecola polaris LMG 21857</name>
    <dbReference type="NCBI Taxonomy" id="1129793"/>
    <lineage>
        <taxon>Bacteria</taxon>
        <taxon>Pseudomonadati</taxon>
        <taxon>Pseudomonadota</taxon>
        <taxon>Gammaproteobacteria</taxon>
        <taxon>Alteromonadales</taxon>
        <taxon>Alteromonadaceae</taxon>
        <taxon>Paraglaciecola</taxon>
    </lineage>
</organism>
<proteinExistence type="predicted"/>
<evidence type="ECO:0000313" key="1">
    <source>
        <dbReference type="EMBL" id="GAC31185.1"/>
    </source>
</evidence>
<name>K7A6W2_9ALTE</name>
<sequence length="45" mass="5188">MSLILLTAQPIRIRTSPWSEQFCTLKTDNDPTGLKQQQQVISRML</sequence>
<protein>
    <submittedName>
        <fullName evidence="1">Uncharacterized protein</fullName>
    </submittedName>
</protein>
<evidence type="ECO:0000313" key="2">
    <source>
        <dbReference type="Proteomes" id="UP000006322"/>
    </source>
</evidence>
<gene>
    <name evidence="1" type="ORF">GPLA_0266</name>
</gene>
<dbReference type="AlphaFoldDB" id="K7A6W2"/>
<dbReference type="STRING" id="1129793.GPLA_0266"/>
<keyword evidence="2" id="KW-1185">Reference proteome</keyword>
<dbReference type="Proteomes" id="UP000006322">
    <property type="component" value="Unassembled WGS sequence"/>
</dbReference>
<reference evidence="2" key="1">
    <citation type="journal article" date="2014" name="Environ. Microbiol.">
        <title>Comparative genomics of the marine bacterial genus Glaciecola reveals the high degree of genomic diversity and genomic characteristic for cold adaptation.</title>
        <authorList>
            <person name="Qin Q.L."/>
            <person name="Xie B.B."/>
            <person name="Yu Y."/>
            <person name="Shu Y.L."/>
            <person name="Rong J.C."/>
            <person name="Zhang Y.J."/>
            <person name="Zhao D.L."/>
            <person name="Chen X.L."/>
            <person name="Zhang X.Y."/>
            <person name="Chen B."/>
            <person name="Zhou B.C."/>
            <person name="Zhang Y.Z."/>
        </authorList>
    </citation>
    <scope>NUCLEOTIDE SEQUENCE [LARGE SCALE GENOMIC DNA]</scope>
    <source>
        <strain evidence="2">LMG 21857</strain>
    </source>
</reference>